<evidence type="ECO:0000256" key="12">
    <source>
        <dbReference type="ARBA" id="ARBA00022777"/>
    </source>
</evidence>
<evidence type="ECO:0000256" key="11">
    <source>
        <dbReference type="ARBA" id="ARBA00022741"/>
    </source>
</evidence>
<evidence type="ECO:0000256" key="14">
    <source>
        <dbReference type="ARBA" id="ARBA00023004"/>
    </source>
</evidence>
<keyword evidence="25" id="KW-1185">Reference proteome</keyword>
<evidence type="ECO:0000256" key="5">
    <source>
        <dbReference type="ARBA" id="ARBA00017322"/>
    </source>
</evidence>
<feature type="transmembrane region" description="Helical" evidence="21">
    <location>
        <begin position="285"/>
        <end position="303"/>
    </location>
</feature>
<dbReference type="GO" id="GO:0000155">
    <property type="term" value="F:phosphorelay sensor kinase activity"/>
    <property type="evidence" value="ECO:0007669"/>
    <property type="project" value="InterPro"/>
</dbReference>
<evidence type="ECO:0000256" key="21">
    <source>
        <dbReference type="SAM" id="Phobius"/>
    </source>
</evidence>
<dbReference type="InterPro" id="IPR011006">
    <property type="entry name" value="CheY-like_superfamily"/>
</dbReference>
<gene>
    <name evidence="24" type="ORF">FE784_34160</name>
</gene>
<evidence type="ECO:0000256" key="15">
    <source>
        <dbReference type="ARBA" id="ARBA00023012"/>
    </source>
</evidence>
<dbReference type="RefSeq" id="WP_139606732.1">
    <property type="nucleotide sequence ID" value="NZ_VDCQ01000073.1"/>
</dbReference>
<dbReference type="Gene3D" id="1.20.5.1930">
    <property type="match status" value="1"/>
</dbReference>
<dbReference type="SMART" id="SM00448">
    <property type="entry name" value="REC"/>
    <property type="match status" value="1"/>
</dbReference>
<dbReference type="Gene3D" id="3.30.565.10">
    <property type="entry name" value="Histidine kinase-like ATPase, C-terminal domain"/>
    <property type="match status" value="2"/>
</dbReference>
<keyword evidence="20" id="KW-0175">Coiled coil</keyword>
<evidence type="ECO:0000256" key="17">
    <source>
        <dbReference type="ARBA" id="ARBA00024827"/>
    </source>
</evidence>
<organism evidence="24 25">
    <name type="scientific">Paenibacillus hemerocallicola</name>
    <dbReference type="NCBI Taxonomy" id="1172614"/>
    <lineage>
        <taxon>Bacteria</taxon>
        <taxon>Bacillati</taxon>
        <taxon>Bacillota</taxon>
        <taxon>Bacilli</taxon>
        <taxon>Bacillales</taxon>
        <taxon>Paenibacillaceae</taxon>
        <taxon>Paenibacillus</taxon>
    </lineage>
</organism>
<dbReference type="GO" id="GO:0046872">
    <property type="term" value="F:metal ion binding"/>
    <property type="evidence" value="ECO:0007669"/>
    <property type="project" value="UniProtKB-KW"/>
</dbReference>
<dbReference type="InterPro" id="IPR005467">
    <property type="entry name" value="His_kinase_dom"/>
</dbReference>
<keyword evidence="21" id="KW-0472">Membrane</keyword>
<keyword evidence="7" id="KW-0963">Cytoplasm</keyword>
<dbReference type="SMART" id="SM00388">
    <property type="entry name" value="HisKA"/>
    <property type="match status" value="1"/>
</dbReference>
<feature type="domain" description="Response regulatory" evidence="23">
    <location>
        <begin position="706"/>
        <end position="823"/>
    </location>
</feature>
<dbReference type="GO" id="GO:0051539">
    <property type="term" value="F:4 iron, 4 sulfur cluster binding"/>
    <property type="evidence" value="ECO:0007669"/>
    <property type="project" value="UniProtKB-KW"/>
</dbReference>
<keyword evidence="11" id="KW-0547">Nucleotide-binding</keyword>
<evidence type="ECO:0000256" key="1">
    <source>
        <dbReference type="ARBA" id="ARBA00000085"/>
    </source>
</evidence>
<dbReference type="Pfam" id="PF02518">
    <property type="entry name" value="HATPase_c"/>
    <property type="match status" value="1"/>
</dbReference>
<comment type="catalytic activity">
    <reaction evidence="1">
        <text>ATP + protein L-histidine = ADP + protein N-phospho-L-histidine.</text>
        <dbReference type="EC" id="2.7.13.3"/>
    </reaction>
</comment>
<dbReference type="CDD" id="cd00082">
    <property type="entry name" value="HisKA"/>
    <property type="match status" value="1"/>
</dbReference>
<evidence type="ECO:0000313" key="24">
    <source>
        <dbReference type="EMBL" id="TNJ61585.1"/>
    </source>
</evidence>
<keyword evidence="6" id="KW-0004">4Fe-4S</keyword>
<evidence type="ECO:0000256" key="10">
    <source>
        <dbReference type="ARBA" id="ARBA00022723"/>
    </source>
</evidence>
<proteinExistence type="predicted"/>
<keyword evidence="12" id="KW-0418">Kinase</keyword>
<dbReference type="Pfam" id="PF00512">
    <property type="entry name" value="HisKA"/>
    <property type="match status" value="1"/>
</dbReference>
<dbReference type="SUPFAM" id="SSF47384">
    <property type="entry name" value="Homodimeric domain of signal transducing histidine kinase"/>
    <property type="match status" value="1"/>
</dbReference>
<dbReference type="InterPro" id="IPR036097">
    <property type="entry name" value="HisK_dim/P_sf"/>
</dbReference>
<evidence type="ECO:0000259" key="23">
    <source>
        <dbReference type="PROSITE" id="PS50110"/>
    </source>
</evidence>
<evidence type="ECO:0000256" key="18">
    <source>
        <dbReference type="ARBA" id="ARBA00030800"/>
    </source>
</evidence>
<dbReference type="Pfam" id="PF07730">
    <property type="entry name" value="HisKA_3"/>
    <property type="match status" value="1"/>
</dbReference>
<evidence type="ECO:0000256" key="2">
    <source>
        <dbReference type="ARBA" id="ARBA00001966"/>
    </source>
</evidence>
<feature type="domain" description="Histidine kinase" evidence="22">
    <location>
        <begin position="441"/>
        <end position="655"/>
    </location>
</feature>
<dbReference type="GO" id="GO:0016020">
    <property type="term" value="C:membrane"/>
    <property type="evidence" value="ECO:0007669"/>
    <property type="project" value="InterPro"/>
</dbReference>
<evidence type="ECO:0000256" key="7">
    <source>
        <dbReference type="ARBA" id="ARBA00022490"/>
    </source>
</evidence>
<feature type="transmembrane region" description="Helical" evidence="21">
    <location>
        <begin position="315"/>
        <end position="333"/>
    </location>
</feature>
<keyword evidence="9" id="KW-0808">Transferase</keyword>
<dbReference type="SMART" id="SM00387">
    <property type="entry name" value="HATPase_c"/>
    <property type="match status" value="2"/>
</dbReference>
<accession>A0A5C4SZ74</accession>
<dbReference type="InterPro" id="IPR011712">
    <property type="entry name" value="Sig_transdc_His_kin_sub3_dim/P"/>
</dbReference>
<dbReference type="InterPro" id="IPR003594">
    <property type="entry name" value="HATPase_dom"/>
</dbReference>
<dbReference type="PANTHER" id="PTHR43047">
    <property type="entry name" value="TWO-COMPONENT HISTIDINE PROTEIN KINASE"/>
    <property type="match status" value="1"/>
</dbReference>
<keyword evidence="21" id="KW-1133">Transmembrane helix</keyword>
<dbReference type="PROSITE" id="PS50109">
    <property type="entry name" value="HIS_KIN"/>
    <property type="match status" value="1"/>
</dbReference>
<sequence>MLPKAVVRKAVSRVKNVVVPLLLLLAAFVFVLAGIPGIDDRDENSPFIPDQDWKMNTLAIGWEQFRGDRPSDTDRWEPLDNKAFASLPEYEGTLWLRKTMPDSIPWRDPYLFVWGVKGMELFLDGKSVYAFNVDGLERYINQAIPFNPVRLQEQDAGKQLMLRLPWEHSSLPRTWNLIGERSVMLASQMQSDALLLLCSVPLLLAAAIACLLIVRRPKERLYIWFALFASSSGLGLYWLRSTPMWFESLHGVYYWRDMAIPLGILGFAGFYAEALGSMHSRLQKAVIGFWSAYSLATAAAAAADAGLYRKLLVDYLPYCIVPVFLVVTINLIRQCRSNRSPSVKWLLLGYGVLVLSFLNHIVLIAYPMMSETIARLYPSLYVKLTKSLPFGLLLFMGCLAMVLVQRFLDVYRQSQKYAGELAAQHETLVRMDRLKDDFLRTTSHELRTPLHGIAGLTGSMLEGAAGPVDERMRDNLQLVLSSSNRLLRLVNDILDLYRLKHFDVRLQPEAVDVRRIAGVVLAVLSPAADRKGLRMSLRIPDECASVWADSGRFEQILYNLIGNAVKYTESGSVLVRATRDRSFVRIAVEDTGNGMARDKLDSIYEPFAASDGAEGGTGLGLSITKRLVELQGGTIEASSEVGRGTVISVLLPHTEEQPSNSPDARYAEIAKFVTEDSLDERDGIAPEELDFLVGKTGEAAGGDIPLLLIVDDEPVNIRVLLNYLQNASCRLLQAKDGFEALALLESGIRPDLVLLDVMMPKMTGYEVCRRIRGKWNGNELPVILMSARNRVADLEEGFDAGANDYLPKPFAQRELFARVAIQLRLLQFHRSLEQLVEKRTKELEDTNRLLAGSVRETAAALAELSVMEERNRIAHEIHDVVGHTMTAAIVQLEAAYKLAERDIARSKEKLENAQQLVRKGLNDIRVSVRLLKDEGAAFELVPAMKELIRETEDSTGVSVDTTIGNLPDMNGLTRRVLYHALQEGLTNGIRHGRCQKFRFGLTATDAEIRLMLVNDGIPFADAKPGFGLTAMMERVHLLGGTVEIRPDSPASGCKLSVTLPVPEYAGNFQG</sequence>
<evidence type="ECO:0000259" key="22">
    <source>
        <dbReference type="PROSITE" id="PS50109"/>
    </source>
</evidence>
<feature type="transmembrane region" description="Helical" evidence="21">
    <location>
        <begin position="221"/>
        <end position="239"/>
    </location>
</feature>
<evidence type="ECO:0000256" key="16">
    <source>
        <dbReference type="ARBA" id="ARBA00023014"/>
    </source>
</evidence>
<dbReference type="EC" id="2.7.13.3" evidence="4"/>
<evidence type="ECO:0000256" key="13">
    <source>
        <dbReference type="ARBA" id="ARBA00022840"/>
    </source>
</evidence>
<evidence type="ECO:0000256" key="6">
    <source>
        <dbReference type="ARBA" id="ARBA00022485"/>
    </source>
</evidence>
<evidence type="ECO:0000313" key="25">
    <source>
        <dbReference type="Proteomes" id="UP000307943"/>
    </source>
</evidence>
<evidence type="ECO:0000256" key="4">
    <source>
        <dbReference type="ARBA" id="ARBA00012438"/>
    </source>
</evidence>
<dbReference type="SUPFAM" id="SSF52172">
    <property type="entry name" value="CheY-like"/>
    <property type="match status" value="1"/>
</dbReference>
<name>A0A5C4SZ74_9BACL</name>
<comment type="cofactor">
    <cofactor evidence="2">
        <name>[4Fe-4S] cluster</name>
        <dbReference type="ChEBI" id="CHEBI:49883"/>
    </cofactor>
</comment>
<dbReference type="PROSITE" id="PS50110">
    <property type="entry name" value="RESPONSE_REGULATORY"/>
    <property type="match status" value="1"/>
</dbReference>
<feature type="modified residue" description="4-aspartylphosphate" evidence="19">
    <location>
        <position position="756"/>
    </location>
</feature>
<dbReference type="CDD" id="cd16917">
    <property type="entry name" value="HATPase_UhpB-NarQ-NarX-like"/>
    <property type="match status" value="1"/>
</dbReference>
<dbReference type="GO" id="GO:0005737">
    <property type="term" value="C:cytoplasm"/>
    <property type="evidence" value="ECO:0007669"/>
    <property type="project" value="UniProtKB-SubCell"/>
</dbReference>
<protein>
    <recommendedName>
        <fullName evidence="5">Oxygen sensor histidine kinase NreB</fullName>
        <ecNumber evidence="4">2.7.13.3</ecNumber>
    </recommendedName>
    <alternativeName>
        <fullName evidence="18">Nitrogen regulation protein B</fullName>
    </alternativeName>
</protein>
<keyword evidence="16" id="KW-0411">Iron-sulfur</keyword>
<comment type="subcellular location">
    <subcellularLocation>
        <location evidence="3">Cytoplasm</location>
    </subcellularLocation>
</comment>
<evidence type="ECO:0000256" key="20">
    <source>
        <dbReference type="SAM" id="Coils"/>
    </source>
</evidence>
<keyword evidence="21" id="KW-0812">Transmembrane</keyword>
<evidence type="ECO:0000256" key="19">
    <source>
        <dbReference type="PROSITE-ProRule" id="PRU00169"/>
    </source>
</evidence>
<dbReference type="Proteomes" id="UP000307943">
    <property type="component" value="Unassembled WGS sequence"/>
</dbReference>
<keyword evidence="15" id="KW-0902">Two-component regulatory system</keyword>
<dbReference type="InterPro" id="IPR004358">
    <property type="entry name" value="Sig_transdc_His_kin-like_C"/>
</dbReference>
<feature type="coiled-coil region" evidence="20">
    <location>
        <begin position="889"/>
        <end position="923"/>
    </location>
</feature>
<evidence type="ECO:0000256" key="9">
    <source>
        <dbReference type="ARBA" id="ARBA00022679"/>
    </source>
</evidence>
<feature type="transmembrane region" description="Helical" evidence="21">
    <location>
        <begin position="345"/>
        <end position="368"/>
    </location>
</feature>
<keyword evidence="13" id="KW-0067">ATP-binding</keyword>
<dbReference type="Gene3D" id="3.40.50.2300">
    <property type="match status" value="1"/>
</dbReference>
<evidence type="ECO:0000256" key="3">
    <source>
        <dbReference type="ARBA" id="ARBA00004496"/>
    </source>
</evidence>
<feature type="transmembrane region" description="Helical" evidence="21">
    <location>
        <begin position="259"/>
        <end position="278"/>
    </location>
</feature>
<dbReference type="PANTHER" id="PTHR43047:SF64">
    <property type="entry name" value="HISTIDINE KINASE CONTAINING CHEY-HOMOLOGOUS RECEIVER DOMAIN AND PAS DOMAIN-RELATED"/>
    <property type="match status" value="1"/>
</dbReference>
<dbReference type="GO" id="GO:0005524">
    <property type="term" value="F:ATP binding"/>
    <property type="evidence" value="ECO:0007669"/>
    <property type="project" value="UniProtKB-KW"/>
</dbReference>
<reference evidence="24 25" key="1">
    <citation type="submission" date="2019-05" db="EMBL/GenBank/DDBJ databases">
        <title>We sequenced the genome of Paenibacillus hemerocallicola KCTC 33185 for further insight into its adaptation and study the phylogeny of Paenibacillus.</title>
        <authorList>
            <person name="Narsing Rao M.P."/>
        </authorList>
    </citation>
    <scope>NUCLEOTIDE SEQUENCE [LARGE SCALE GENOMIC DNA]</scope>
    <source>
        <strain evidence="24 25">KCTC 33185</strain>
    </source>
</reference>
<dbReference type="Gene3D" id="1.10.287.130">
    <property type="match status" value="1"/>
</dbReference>
<dbReference type="InterPro" id="IPR036890">
    <property type="entry name" value="HATPase_C_sf"/>
</dbReference>
<dbReference type="SUPFAM" id="SSF55874">
    <property type="entry name" value="ATPase domain of HSP90 chaperone/DNA topoisomerase II/histidine kinase"/>
    <property type="match status" value="2"/>
</dbReference>
<dbReference type="AlphaFoldDB" id="A0A5C4SZ74"/>
<dbReference type="InterPro" id="IPR001789">
    <property type="entry name" value="Sig_transdc_resp-reg_receiver"/>
</dbReference>
<dbReference type="OrthoDB" id="9809348at2"/>
<keyword evidence="10" id="KW-0479">Metal-binding</keyword>
<comment type="caution">
    <text evidence="24">The sequence shown here is derived from an EMBL/GenBank/DDBJ whole genome shotgun (WGS) entry which is preliminary data.</text>
</comment>
<dbReference type="InterPro" id="IPR003661">
    <property type="entry name" value="HisK_dim/P_dom"/>
</dbReference>
<keyword evidence="14" id="KW-0408">Iron</keyword>
<keyword evidence="8 19" id="KW-0597">Phosphoprotein</keyword>
<dbReference type="EMBL" id="VDCQ01000073">
    <property type="protein sequence ID" value="TNJ61585.1"/>
    <property type="molecule type" value="Genomic_DNA"/>
</dbReference>
<dbReference type="GO" id="GO:0046983">
    <property type="term" value="F:protein dimerization activity"/>
    <property type="evidence" value="ECO:0007669"/>
    <property type="project" value="InterPro"/>
</dbReference>
<feature type="transmembrane region" description="Helical" evidence="21">
    <location>
        <begin position="193"/>
        <end position="214"/>
    </location>
</feature>
<evidence type="ECO:0000256" key="8">
    <source>
        <dbReference type="ARBA" id="ARBA00022553"/>
    </source>
</evidence>
<dbReference type="PRINTS" id="PR00344">
    <property type="entry name" value="BCTRLSENSOR"/>
</dbReference>
<dbReference type="Pfam" id="PF00072">
    <property type="entry name" value="Response_reg"/>
    <property type="match status" value="1"/>
</dbReference>
<comment type="function">
    <text evidence="17">Member of the two-component regulatory system NreB/NreC involved in the control of dissimilatory nitrate/nitrite reduction in response to oxygen. NreB functions as a direct oxygen sensor histidine kinase which is autophosphorylated, in the absence of oxygen, probably at the conserved histidine residue, and transfers its phosphate group probably to a conserved aspartate residue of NreC. NreB/NreC activates the expression of the nitrate (narGHJI) and nitrite (nir) reductase operons, as well as the putative nitrate transporter gene narT.</text>
</comment>